<dbReference type="GO" id="GO:0046872">
    <property type="term" value="F:metal ion binding"/>
    <property type="evidence" value="ECO:0007669"/>
    <property type="project" value="InterPro"/>
</dbReference>
<dbReference type="CDD" id="cd10148">
    <property type="entry name" value="CsoR-like_DUF156"/>
    <property type="match status" value="1"/>
</dbReference>
<dbReference type="PATRIC" id="fig|37927.3.peg.48"/>
<comment type="similarity">
    <text evidence="1">Belongs to the CsoR family.</text>
</comment>
<evidence type="ECO:0000256" key="2">
    <source>
        <dbReference type="ARBA" id="ARBA00023008"/>
    </source>
</evidence>
<dbReference type="Proteomes" id="UP000070134">
    <property type="component" value="Chromosome"/>
</dbReference>
<dbReference type="GO" id="GO:0003677">
    <property type="term" value="F:DNA binding"/>
    <property type="evidence" value="ECO:0007669"/>
    <property type="project" value="InterPro"/>
</dbReference>
<protein>
    <submittedName>
        <fullName evidence="3">Cytoplasmic protein</fullName>
    </submittedName>
</protein>
<dbReference type="STRING" id="37927.SA2016_0047"/>
<dbReference type="PANTHER" id="PTHR33677:SF5">
    <property type="entry name" value="TRANSCRIPTIONAL REPRESSOR FRMR"/>
    <property type="match status" value="1"/>
</dbReference>
<evidence type="ECO:0000313" key="3">
    <source>
        <dbReference type="EMBL" id="AMM30752.1"/>
    </source>
</evidence>
<proteinExistence type="inferred from homology"/>
<dbReference type="Gene3D" id="1.20.58.1000">
    <property type="entry name" value="Metal-sensitive repressor, helix protomer"/>
    <property type="match status" value="1"/>
</dbReference>
<dbReference type="InterPro" id="IPR038390">
    <property type="entry name" value="Metal_Tscrpt_repr_sf"/>
</dbReference>
<keyword evidence="4" id="KW-1185">Reference proteome</keyword>
<dbReference type="KEGG" id="satk:SA2016_0047"/>
<gene>
    <name evidence="3" type="ORF">SA2016_0047</name>
</gene>
<dbReference type="EMBL" id="CP014518">
    <property type="protein sequence ID" value="AMM30752.1"/>
    <property type="molecule type" value="Genomic_DNA"/>
</dbReference>
<organism evidence="3 4">
    <name type="scientific">Sinomonas atrocyanea</name>
    <dbReference type="NCBI Taxonomy" id="37927"/>
    <lineage>
        <taxon>Bacteria</taxon>
        <taxon>Bacillati</taxon>
        <taxon>Actinomycetota</taxon>
        <taxon>Actinomycetes</taxon>
        <taxon>Micrococcales</taxon>
        <taxon>Micrococcaceae</taxon>
        <taxon>Sinomonas</taxon>
    </lineage>
</organism>
<dbReference type="Pfam" id="PF02583">
    <property type="entry name" value="Trns_repr_metal"/>
    <property type="match status" value="1"/>
</dbReference>
<reference evidence="3 4" key="1">
    <citation type="submission" date="2016-02" db="EMBL/GenBank/DDBJ databases">
        <title>Complete genome of Sinomonas atrocyanea KCTC 3377.</title>
        <authorList>
            <person name="Kim K.M."/>
        </authorList>
    </citation>
    <scope>NUCLEOTIDE SEQUENCE [LARGE SCALE GENOMIC DNA]</scope>
    <source>
        <strain evidence="3 4">KCTC 3377</strain>
    </source>
</reference>
<dbReference type="PANTHER" id="PTHR33677">
    <property type="entry name" value="TRANSCRIPTIONAL REPRESSOR FRMR-RELATED"/>
    <property type="match status" value="1"/>
</dbReference>
<accession>A0A126ZZF4</accession>
<dbReference type="AlphaFoldDB" id="A0A126ZZF4"/>
<dbReference type="InterPro" id="IPR003735">
    <property type="entry name" value="Metal_Tscrpt_repr"/>
</dbReference>
<sequence>MNVEPESMRAAINRLKRAQGQLNAVVRMLEEGQDCKAIVTQLSAVSSAVDKAGFSIIATNLQECLAHPERGGDVAELEKMFLSLA</sequence>
<keyword evidence="2" id="KW-0186">Copper</keyword>
<dbReference type="GO" id="GO:0045892">
    <property type="term" value="P:negative regulation of DNA-templated transcription"/>
    <property type="evidence" value="ECO:0007669"/>
    <property type="project" value="UniProtKB-ARBA"/>
</dbReference>
<evidence type="ECO:0000313" key="4">
    <source>
        <dbReference type="Proteomes" id="UP000070134"/>
    </source>
</evidence>
<name>A0A126ZZF4_9MICC</name>
<evidence type="ECO:0000256" key="1">
    <source>
        <dbReference type="ARBA" id="ARBA00005428"/>
    </source>
</evidence>